<dbReference type="WBParaSite" id="ACRNAN_scaffold1935.g26944.t1">
    <property type="protein sequence ID" value="ACRNAN_scaffold1935.g26944.t1"/>
    <property type="gene ID" value="ACRNAN_scaffold1935.g26944"/>
</dbReference>
<evidence type="ECO:0000313" key="2">
    <source>
        <dbReference type="Proteomes" id="UP000887540"/>
    </source>
</evidence>
<organism evidence="2 3">
    <name type="scientific">Acrobeloides nanus</name>
    <dbReference type="NCBI Taxonomy" id="290746"/>
    <lineage>
        <taxon>Eukaryota</taxon>
        <taxon>Metazoa</taxon>
        <taxon>Ecdysozoa</taxon>
        <taxon>Nematoda</taxon>
        <taxon>Chromadorea</taxon>
        <taxon>Rhabditida</taxon>
        <taxon>Tylenchina</taxon>
        <taxon>Cephalobomorpha</taxon>
        <taxon>Cephaloboidea</taxon>
        <taxon>Cephalobidae</taxon>
        <taxon>Acrobeloides</taxon>
    </lineage>
</organism>
<sequence length="299" mass="34561">MIYGLHRVDRDANMELVELHQLAHYYFEEVWFMESDIVDIQSVDRRSYSLCSELPNNYEYPCIKKDKKNSPNCRTLSLNVALILDESKTTYRDLEETKEFLRKISQTCNPSQTKLSIFMVGATGNKIFCQAGSEECEKAISDLTLEAATYKVGGLGYYGSSDRKYSALLQRMALKNGFKILDTVKEGLKDYDISTWIVITNFACDGNDRLYQLIQKGEKNNIVENRVQRMDYESLTMLKQHHILFRAIMINLYNFVHNLKTVANQQEKLAQLKEIVKHVSEKYNGLSQEAKKINLLTQS</sequence>
<evidence type="ECO:0000256" key="1">
    <source>
        <dbReference type="SAM" id="Coils"/>
    </source>
</evidence>
<keyword evidence="1" id="KW-0175">Coiled coil</keyword>
<dbReference type="AlphaFoldDB" id="A0A914D6L4"/>
<protein>
    <submittedName>
        <fullName evidence="3">VWFA domain-containing protein</fullName>
    </submittedName>
</protein>
<dbReference type="Proteomes" id="UP000887540">
    <property type="component" value="Unplaced"/>
</dbReference>
<keyword evidence="2" id="KW-1185">Reference proteome</keyword>
<name>A0A914D6L4_9BILA</name>
<feature type="coiled-coil region" evidence="1">
    <location>
        <begin position="262"/>
        <end position="289"/>
    </location>
</feature>
<proteinExistence type="predicted"/>
<reference evidence="3" key="1">
    <citation type="submission" date="2022-11" db="UniProtKB">
        <authorList>
            <consortium name="WormBaseParasite"/>
        </authorList>
    </citation>
    <scope>IDENTIFICATION</scope>
</reference>
<evidence type="ECO:0000313" key="3">
    <source>
        <dbReference type="WBParaSite" id="ACRNAN_scaffold1935.g26944.t1"/>
    </source>
</evidence>
<accession>A0A914D6L4</accession>